<dbReference type="PANTHER" id="PTHR45888:SF4">
    <property type="entry name" value="PHD FINGER PROTEIN 10"/>
    <property type="match status" value="1"/>
</dbReference>
<dbReference type="SUPFAM" id="SSF57903">
    <property type="entry name" value="FYVE/PHD zinc finger"/>
    <property type="match status" value="2"/>
</dbReference>
<dbReference type="PROSITE" id="PS50016">
    <property type="entry name" value="ZF_PHD_2"/>
    <property type="match status" value="2"/>
</dbReference>
<feature type="compositionally biased region" description="Polar residues" evidence="10">
    <location>
        <begin position="299"/>
        <end position="313"/>
    </location>
</feature>
<proteinExistence type="predicted"/>
<keyword evidence="3" id="KW-0677">Repeat</keyword>
<evidence type="ECO:0000256" key="4">
    <source>
        <dbReference type="ARBA" id="ARBA00022771"/>
    </source>
</evidence>
<comment type="caution">
    <text evidence="12">The sequence shown here is derived from an EMBL/GenBank/DDBJ whole genome shotgun (WGS) entry which is preliminary data.</text>
</comment>
<feature type="region of interest" description="Disordered" evidence="10">
    <location>
        <begin position="288"/>
        <end position="334"/>
    </location>
</feature>
<dbReference type="AlphaFoldDB" id="A0A2A2JI05"/>
<dbReference type="InterPro" id="IPR013083">
    <property type="entry name" value="Znf_RING/FYVE/PHD"/>
</dbReference>
<dbReference type="STRING" id="2018661.A0A2A2JI05"/>
<keyword evidence="4 9" id="KW-0863">Zinc-finger</keyword>
<evidence type="ECO:0000313" key="13">
    <source>
        <dbReference type="Proteomes" id="UP000218231"/>
    </source>
</evidence>
<evidence type="ECO:0000256" key="7">
    <source>
        <dbReference type="ARBA" id="ARBA00023163"/>
    </source>
</evidence>
<evidence type="ECO:0000256" key="10">
    <source>
        <dbReference type="SAM" id="MobiDB-lite"/>
    </source>
</evidence>
<dbReference type="CDD" id="cd21085">
    <property type="entry name" value="WH_NTD_PHF10"/>
    <property type="match status" value="1"/>
</dbReference>
<dbReference type="SMART" id="SM00249">
    <property type="entry name" value="PHD"/>
    <property type="match status" value="2"/>
</dbReference>
<dbReference type="InterPro" id="IPR011011">
    <property type="entry name" value="Znf_FYVE_PHD"/>
</dbReference>
<dbReference type="GO" id="GO:0008270">
    <property type="term" value="F:zinc ion binding"/>
    <property type="evidence" value="ECO:0007669"/>
    <property type="project" value="UniProtKB-KW"/>
</dbReference>
<name>A0A2A2JI05_9BILA</name>
<sequence length="458" mass="52069">MITSDEASNLSVPSTQSDVAMEDAPSNIEPPTSEPAPSTPITPIAPTPTRTLNRLITPDVTHRKVEPTDVVEWEWPIKSGDKWFLQEQIGELLDIKSFSRKFPDLSRRKIEPNERDYLMETYNIQKIMNEAQMRDMAAMRAMEIHDLMSQEYSQIYQEYQKVCQSRQKAIIEAKAREMEAIKNDAKKLAELREKALSSTTEFNKDLQFTKKYERKYFWDIQTSIIQSASNRWKVLPKERTRMNPYPVSLIQGQYQTYYKRFTSSEMCRLPLATVLDGTSYFPVHRETSPPAINVPDKNVPSQANNKISGQGPATPNLDVKPNASLTSGRRGSTASMARCDTCGDLTSVGQKVLKCASCPMQAHADCLDMNEEMIAVVQTYPWNCLDCKQCTICTKMDQEESIILCERCDRGYHTHCLNMEEAPQGQWICNKCVQAKPSTKQSEATPKRAPPVAREPKE</sequence>
<keyword evidence="8" id="KW-0539">Nucleus</keyword>
<feature type="domain" description="PHD-type" evidence="11">
    <location>
        <begin position="336"/>
        <end position="390"/>
    </location>
</feature>
<dbReference type="EMBL" id="LIAE01010427">
    <property type="protein sequence ID" value="PAV61209.1"/>
    <property type="molecule type" value="Genomic_DNA"/>
</dbReference>
<evidence type="ECO:0000256" key="2">
    <source>
        <dbReference type="ARBA" id="ARBA00022723"/>
    </source>
</evidence>
<evidence type="ECO:0000256" key="6">
    <source>
        <dbReference type="ARBA" id="ARBA00023015"/>
    </source>
</evidence>
<evidence type="ECO:0000256" key="3">
    <source>
        <dbReference type="ARBA" id="ARBA00022737"/>
    </source>
</evidence>
<dbReference type="Proteomes" id="UP000218231">
    <property type="component" value="Unassembled WGS sequence"/>
</dbReference>
<dbReference type="InterPro" id="IPR001965">
    <property type="entry name" value="Znf_PHD"/>
</dbReference>
<feature type="region of interest" description="Disordered" evidence="10">
    <location>
        <begin position="1"/>
        <end position="49"/>
    </location>
</feature>
<dbReference type="CDD" id="cd00029">
    <property type="entry name" value="C1"/>
    <property type="match status" value="1"/>
</dbReference>
<protein>
    <recommendedName>
        <fullName evidence="11">PHD-type domain-containing protein</fullName>
    </recommendedName>
</protein>
<feature type="compositionally biased region" description="Pro residues" evidence="10">
    <location>
        <begin position="32"/>
        <end position="46"/>
    </location>
</feature>
<keyword evidence="13" id="KW-1185">Reference proteome</keyword>
<evidence type="ECO:0000256" key="5">
    <source>
        <dbReference type="ARBA" id="ARBA00022833"/>
    </source>
</evidence>
<evidence type="ECO:0000313" key="12">
    <source>
        <dbReference type="EMBL" id="PAV61209.1"/>
    </source>
</evidence>
<dbReference type="InterPro" id="IPR019787">
    <property type="entry name" value="Znf_PHD-finger"/>
</dbReference>
<keyword evidence="2" id="KW-0479">Metal-binding</keyword>
<evidence type="ECO:0000259" key="11">
    <source>
        <dbReference type="PROSITE" id="PS50016"/>
    </source>
</evidence>
<gene>
    <name evidence="12" type="ORF">WR25_06843</name>
</gene>
<dbReference type="PANTHER" id="PTHR45888">
    <property type="entry name" value="HL01030P-RELATED"/>
    <property type="match status" value="1"/>
</dbReference>
<dbReference type="GO" id="GO:0005634">
    <property type="term" value="C:nucleus"/>
    <property type="evidence" value="ECO:0007669"/>
    <property type="project" value="UniProtKB-SubCell"/>
</dbReference>
<dbReference type="OrthoDB" id="1903104at2759"/>
<keyword evidence="7" id="KW-0804">Transcription</keyword>
<evidence type="ECO:0000256" key="1">
    <source>
        <dbReference type="ARBA" id="ARBA00004123"/>
    </source>
</evidence>
<accession>A0A2A2JI05</accession>
<feature type="region of interest" description="Disordered" evidence="10">
    <location>
        <begin position="436"/>
        <end position="458"/>
    </location>
</feature>
<keyword evidence="5" id="KW-0862">Zinc</keyword>
<organism evidence="12 13">
    <name type="scientific">Diploscapter pachys</name>
    <dbReference type="NCBI Taxonomy" id="2018661"/>
    <lineage>
        <taxon>Eukaryota</taxon>
        <taxon>Metazoa</taxon>
        <taxon>Ecdysozoa</taxon>
        <taxon>Nematoda</taxon>
        <taxon>Chromadorea</taxon>
        <taxon>Rhabditida</taxon>
        <taxon>Rhabditina</taxon>
        <taxon>Rhabditomorpha</taxon>
        <taxon>Rhabditoidea</taxon>
        <taxon>Rhabditidae</taxon>
        <taxon>Diploscapter</taxon>
    </lineage>
</organism>
<dbReference type="Gene3D" id="3.30.40.10">
    <property type="entry name" value="Zinc/RING finger domain, C3HC4 (zinc finger)"/>
    <property type="match status" value="1"/>
</dbReference>
<feature type="domain" description="PHD-type" evidence="11">
    <location>
        <begin position="387"/>
        <end position="435"/>
    </location>
</feature>
<evidence type="ECO:0000256" key="9">
    <source>
        <dbReference type="PROSITE-ProRule" id="PRU00146"/>
    </source>
</evidence>
<evidence type="ECO:0000256" key="8">
    <source>
        <dbReference type="ARBA" id="ARBA00023242"/>
    </source>
</evidence>
<comment type="subcellular location">
    <subcellularLocation>
        <location evidence="1">Nucleus</location>
    </subcellularLocation>
</comment>
<reference evidence="12 13" key="1">
    <citation type="journal article" date="2017" name="Curr. Biol.">
        <title>Genome architecture and evolution of a unichromosomal asexual nematode.</title>
        <authorList>
            <person name="Fradin H."/>
            <person name="Zegar C."/>
            <person name="Gutwein M."/>
            <person name="Lucas J."/>
            <person name="Kovtun M."/>
            <person name="Corcoran D."/>
            <person name="Baugh L.R."/>
            <person name="Kiontke K."/>
            <person name="Gunsalus K."/>
            <person name="Fitch D.H."/>
            <person name="Piano F."/>
        </authorList>
    </citation>
    <scope>NUCLEOTIDE SEQUENCE [LARGE SCALE GENOMIC DNA]</scope>
    <source>
        <strain evidence="12">PF1309</strain>
    </source>
</reference>
<feature type="compositionally biased region" description="Polar residues" evidence="10">
    <location>
        <begin position="323"/>
        <end position="334"/>
    </location>
</feature>
<keyword evidence="6" id="KW-0805">Transcription regulation</keyword>
<feature type="compositionally biased region" description="Polar residues" evidence="10">
    <location>
        <begin position="1"/>
        <end position="18"/>
    </location>
</feature>
<dbReference type="Pfam" id="PF00628">
    <property type="entry name" value="PHD"/>
    <property type="match status" value="1"/>
</dbReference>